<evidence type="ECO:0008006" key="9">
    <source>
        <dbReference type="Google" id="ProtNLM"/>
    </source>
</evidence>
<dbReference type="GO" id="GO:0006310">
    <property type="term" value="P:DNA recombination"/>
    <property type="evidence" value="ECO:0007669"/>
    <property type="project" value="UniProtKB-KW"/>
</dbReference>
<feature type="domain" description="Core-binding (CB)" evidence="7">
    <location>
        <begin position="46"/>
        <end position="132"/>
    </location>
</feature>
<dbReference type="InterPro" id="IPR002104">
    <property type="entry name" value="Integrase_catalytic"/>
</dbReference>
<protein>
    <recommendedName>
        <fullName evidence="9">Tyrosine recombinase XerC</fullName>
    </recommendedName>
</protein>
<evidence type="ECO:0000259" key="6">
    <source>
        <dbReference type="PROSITE" id="PS51898"/>
    </source>
</evidence>
<dbReference type="AlphaFoldDB" id="E0Y0J9"/>
<dbReference type="Gene3D" id="1.10.150.130">
    <property type="match status" value="1"/>
</dbReference>
<evidence type="ECO:0000313" key="8">
    <source>
        <dbReference type="EMBL" id="ADI20190.1"/>
    </source>
</evidence>
<keyword evidence="3 5" id="KW-0238">DNA-binding</keyword>
<dbReference type="InterPro" id="IPR050090">
    <property type="entry name" value="Tyrosine_recombinase_XerCD"/>
</dbReference>
<dbReference type="PROSITE" id="PS51898">
    <property type="entry name" value="TYR_RECOMBINASE"/>
    <property type="match status" value="1"/>
</dbReference>
<evidence type="ECO:0000256" key="2">
    <source>
        <dbReference type="ARBA" id="ARBA00022908"/>
    </source>
</evidence>
<evidence type="ECO:0000256" key="1">
    <source>
        <dbReference type="ARBA" id="ARBA00008857"/>
    </source>
</evidence>
<dbReference type="InterPro" id="IPR011010">
    <property type="entry name" value="DNA_brk_join_enz"/>
</dbReference>
<name>E0Y0J9_9SPHI</name>
<evidence type="ECO:0000259" key="7">
    <source>
        <dbReference type="PROSITE" id="PS51900"/>
    </source>
</evidence>
<feature type="domain" description="Tyr recombinase" evidence="6">
    <location>
        <begin position="153"/>
        <end position="336"/>
    </location>
</feature>
<comment type="similarity">
    <text evidence="1">Belongs to the 'phage' integrase family.</text>
</comment>
<dbReference type="PROSITE" id="PS51900">
    <property type="entry name" value="CB"/>
    <property type="match status" value="1"/>
</dbReference>
<dbReference type="PANTHER" id="PTHR30349:SF41">
    <property type="entry name" value="INTEGRASE_RECOMBINASE PROTEIN MJ0367-RELATED"/>
    <property type="match status" value="1"/>
</dbReference>
<reference evidence="8" key="1">
    <citation type="journal article" date="2011" name="Environ. Microbiol.">
        <title>Time-series analyses of Monterey Bay coastal microbial picoplankton using a 'genome proxy' microarray.</title>
        <authorList>
            <person name="Rich V.I."/>
            <person name="Pham V.D."/>
            <person name="Eppley J."/>
            <person name="Shi Y."/>
            <person name="DeLong E.F."/>
        </authorList>
    </citation>
    <scope>NUCLEOTIDE SEQUENCE</scope>
</reference>
<dbReference type="Pfam" id="PF00589">
    <property type="entry name" value="Phage_integrase"/>
    <property type="match status" value="1"/>
</dbReference>
<dbReference type="EMBL" id="GU474939">
    <property type="protein sequence ID" value="ADI20190.1"/>
    <property type="molecule type" value="Genomic_DNA"/>
</dbReference>
<proteinExistence type="inferred from homology"/>
<keyword evidence="2" id="KW-0229">DNA integration</keyword>
<dbReference type="Gene3D" id="1.10.443.10">
    <property type="entry name" value="Intergrase catalytic core"/>
    <property type="match status" value="1"/>
</dbReference>
<dbReference type="InterPro" id="IPR004107">
    <property type="entry name" value="Integrase_SAM-like_N"/>
</dbReference>
<sequence>MRKQHTFRLCVKQNQNSLCLYYKEKPNRKVGLFVFHHLPHYLSFMESSAVYIDQFLAYLIAERGYSPKTSVAYKKELERWALYLREEADASLKAAQKAHVKRYIVWRNKQGISPRSINRSLSCIRTFYKWAIREALVCENPGQGVRSMKTAKKVVMSVPKDDLKALVNDPELFTTDFEGRRDQLLLLLLYGLGLRRAEVISLTPTHFDWSRKLVRVIGKRNKERQIPMPALLEEYYLRYVEIRDQLPVRHDATLLLTAKGKKLYDNLVYNRVLFYLNRTTSVVDKNPHALRHSYATHLLNAGVDINTVKELLGHESLSSTQVYTTSSFEELIKVYNQTHPKGS</sequence>
<keyword evidence="4" id="KW-0233">DNA recombination</keyword>
<dbReference type="InterPro" id="IPR013762">
    <property type="entry name" value="Integrase-like_cat_sf"/>
</dbReference>
<organism evidence="8">
    <name type="scientific">uncultured Sphingobacterium sp. EB080_L08E11</name>
    <dbReference type="NCBI Taxonomy" id="710992"/>
    <lineage>
        <taxon>Bacteria</taxon>
        <taxon>Pseudomonadati</taxon>
        <taxon>Bacteroidota</taxon>
        <taxon>Sphingobacteriia</taxon>
        <taxon>Sphingobacteriales</taxon>
        <taxon>Sphingobacteriaceae</taxon>
        <taxon>Sphingobacterium</taxon>
        <taxon>environmental samples</taxon>
    </lineage>
</organism>
<dbReference type="GO" id="GO:0015074">
    <property type="term" value="P:DNA integration"/>
    <property type="evidence" value="ECO:0007669"/>
    <property type="project" value="UniProtKB-KW"/>
</dbReference>
<dbReference type="PANTHER" id="PTHR30349">
    <property type="entry name" value="PHAGE INTEGRASE-RELATED"/>
    <property type="match status" value="1"/>
</dbReference>
<dbReference type="SUPFAM" id="SSF56349">
    <property type="entry name" value="DNA breaking-rejoining enzymes"/>
    <property type="match status" value="1"/>
</dbReference>
<dbReference type="GO" id="GO:0003677">
    <property type="term" value="F:DNA binding"/>
    <property type="evidence" value="ECO:0007669"/>
    <property type="project" value="UniProtKB-UniRule"/>
</dbReference>
<dbReference type="Pfam" id="PF02899">
    <property type="entry name" value="Phage_int_SAM_1"/>
    <property type="match status" value="1"/>
</dbReference>
<evidence type="ECO:0000256" key="3">
    <source>
        <dbReference type="ARBA" id="ARBA00023125"/>
    </source>
</evidence>
<dbReference type="InterPro" id="IPR010998">
    <property type="entry name" value="Integrase_recombinase_N"/>
</dbReference>
<evidence type="ECO:0000256" key="4">
    <source>
        <dbReference type="ARBA" id="ARBA00023172"/>
    </source>
</evidence>
<dbReference type="InterPro" id="IPR044068">
    <property type="entry name" value="CB"/>
</dbReference>
<accession>E0Y0J9</accession>
<evidence type="ECO:0000256" key="5">
    <source>
        <dbReference type="PROSITE-ProRule" id="PRU01248"/>
    </source>
</evidence>